<dbReference type="Proteomes" id="UP000192247">
    <property type="component" value="Unassembled WGS sequence"/>
</dbReference>
<dbReference type="InParanoid" id="A0A1V9XPJ6"/>
<sequence length="98" mass="10502">YVEEVTTELIHEGEQVEVVGVGGEGVEVVTGEEQVIYQDADGQTIETVEISQDNTYHIADDGQGKFGIVSNVESLQTKVFSDVDSDELDGLDITGEPG</sequence>
<accession>A0A1V9XPJ6</accession>
<evidence type="ECO:0000313" key="2">
    <source>
        <dbReference type="Proteomes" id="UP000192247"/>
    </source>
</evidence>
<dbReference type="EMBL" id="MNPL01006412">
    <property type="protein sequence ID" value="OQR75406.1"/>
    <property type="molecule type" value="Genomic_DNA"/>
</dbReference>
<comment type="caution">
    <text evidence="1">The sequence shown here is derived from an EMBL/GenBank/DDBJ whole genome shotgun (WGS) entry which is preliminary data.</text>
</comment>
<evidence type="ECO:0000313" key="1">
    <source>
        <dbReference type="EMBL" id="OQR75406.1"/>
    </source>
</evidence>
<proteinExistence type="predicted"/>
<reference evidence="1 2" key="1">
    <citation type="journal article" date="2017" name="Gigascience">
        <title>Draft genome of the honey bee ectoparasitic mite, Tropilaelaps mercedesae, is shaped by the parasitic life history.</title>
        <authorList>
            <person name="Dong X."/>
            <person name="Armstrong S.D."/>
            <person name="Xia D."/>
            <person name="Makepeace B.L."/>
            <person name="Darby A.C."/>
            <person name="Kadowaki T."/>
        </authorList>
    </citation>
    <scope>NUCLEOTIDE SEQUENCE [LARGE SCALE GENOMIC DNA]</scope>
    <source>
        <strain evidence="1">Wuxi-XJTLU</strain>
    </source>
</reference>
<keyword evidence="2" id="KW-1185">Reference proteome</keyword>
<organism evidence="1 2">
    <name type="scientific">Tropilaelaps mercedesae</name>
    <dbReference type="NCBI Taxonomy" id="418985"/>
    <lineage>
        <taxon>Eukaryota</taxon>
        <taxon>Metazoa</taxon>
        <taxon>Ecdysozoa</taxon>
        <taxon>Arthropoda</taxon>
        <taxon>Chelicerata</taxon>
        <taxon>Arachnida</taxon>
        <taxon>Acari</taxon>
        <taxon>Parasitiformes</taxon>
        <taxon>Mesostigmata</taxon>
        <taxon>Gamasina</taxon>
        <taxon>Dermanyssoidea</taxon>
        <taxon>Laelapidae</taxon>
        <taxon>Tropilaelaps</taxon>
    </lineage>
</organism>
<dbReference type="AlphaFoldDB" id="A0A1V9XPJ6"/>
<protein>
    <submittedName>
        <fullName evidence="1">Uncharacterized protein</fullName>
    </submittedName>
</protein>
<gene>
    <name evidence="1" type="ORF">BIW11_00779</name>
</gene>
<name>A0A1V9XPJ6_9ACAR</name>
<feature type="non-terminal residue" evidence="1">
    <location>
        <position position="1"/>
    </location>
</feature>